<dbReference type="EMBL" id="JACAGK010000016">
    <property type="protein sequence ID" value="MDM1048068.1"/>
    <property type="molecule type" value="Genomic_DNA"/>
</dbReference>
<proteinExistence type="predicted"/>
<evidence type="ECO:0000313" key="3">
    <source>
        <dbReference type="EMBL" id="MDM1048068.1"/>
    </source>
</evidence>
<feature type="chain" id="PRO_5046786335" evidence="1">
    <location>
        <begin position="25"/>
        <end position="335"/>
    </location>
</feature>
<protein>
    <submittedName>
        <fullName evidence="3">Nucleoside hydrolase</fullName>
    </submittedName>
</protein>
<dbReference type="PANTHER" id="PTHR43264">
    <property type="match status" value="1"/>
</dbReference>
<dbReference type="InterPro" id="IPR036452">
    <property type="entry name" value="Ribo_hydro-like"/>
</dbReference>
<dbReference type="Proteomes" id="UP001170954">
    <property type="component" value="Unassembled WGS sequence"/>
</dbReference>
<dbReference type="GO" id="GO:0016787">
    <property type="term" value="F:hydrolase activity"/>
    <property type="evidence" value="ECO:0007669"/>
    <property type="project" value="UniProtKB-KW"/>
</dbReference>
<dbReference type="RefSeq" id="WP_286651028.1">
    <property type="nucleotide sequence ID" value="NZ_JACAGK010000016.1"/>
</dbReference>
<keyword evidence="1" id="KW-0732">Signal</keyword>
<sequence>MKKTLISYIVGAVLVMSFSPHCFAQKTVSKPVKVIFDTDMGPDYDDVGAIAVLHALADRGELDILATVASDAHPDIAPTIEVFNRYFNKPQIPIGQANKQLAPNFTAKTNWNDALIQKFAPEVKNKTYKPAAEVYREVLAKQPDNSVTIITVGFMTNLAELLKSPADQYSKLSGMDLVKKKVKNWVSMAGGFPQGREFNVFKDASSSFYVFNHFPKPILFTGVELGNKIKTGAMIAAKNDQSSPVSMGYQLNLPHYLDKPEKARSSWDQTAVLLAARNPADYFYLSGNGTFKVEEDGSNTWIPDEKGLHRFIFHKYPYEKLEEVIDELMMHQPKK</sequence>
<feature type="signal peptide" evidence="1">
    <location>
        <begin position="1"/>
        <end position="24"/>
    </location>
</feature>
<gene>
    <name evidence="3" type="ORF">HX018_07445</name>
</gene>
<name>A0ABT7NMB9_9SPHI</name>
<feature type="domain" description="Inosine/uridine-preferring nucleoside hydrolase" evidence="2">
    <location>
        <begin position="34"/>
        <end position="258"/>
    </location>
</feature>
<comment type="caution">
    <text evidence="3">The sequence shown here is derived from an EMBL/GenBank/DDBJ whole genome shotgun (WGS) entry which is preliminary data.</text>
</comment>
<evidence type="ECO:0000259" key="2">
    <source>
        <dbReference type="Pfam" id="PF01156"/>
    </source>
</evidence>
<reference evidence="3" key="1">
    <citation type="submission" date="2020-06" db="EMBL/GenBank/DDBJ databases">
        <authorList>
            <person name="Dong N."/>
        </authorList>
    </citation>
    <scope>NUCLEOTIDE SEQUENCE</scope>
    <source>
        <strain evidence="3">R1692</strain>
    </source>
</reference>
<dbReference type="InterPro" id="IPR001910">
    <property type="entry name" value="Inosine/uridine_hydrolase_dom"/>
</dbReference>
<evidence type="ECO:0000256" key="1">
    <source>
        <dbReference type="SAM" id="SignalP"/>
    </source>
</evidence>
<keyword evidence="3" id="KW-0378">Hydrolase</keyword>
<accession>A0ABT7NMB9</accession>
<dbReference type="Pfam" id="PF01156">
    <property type="entry name" value="IU_nuc_hydro"/>
    <property type="match status" value="1"/>
</dbReference>
<keyword evidence="4" id="KW-1185">Reference proteome</keyword>
<dbReference type="Gene3D" id="3.90.245.10">
    <property type="entry name" value="Ribonucleoside hydrolase-like"/>
    <property type="match status" value="1"/>
</dbReference>
<evidence type="ECO:0000313" key="4">
    <source>
        <dbReference type="Proteomes" id="UP001170954"/>
    </source>
</evidence>
<reference evidence="3" key="2">
    <citation type="journal article" date="2022" name="Sci. Total Environ.">
        <title>Prevalence, transmission, and molecular epidemiology of tet(X)-positive bacteria among humans, animals, and environmental niches in China: An epidemiological, and genomic-based study.</title>
        <authorList>
            <person name="Dong N."/>
            <person name="Zeng Y."/>
            <person name="Cai C."/>
            <person name="Sun C."/>
            <person name="Lu J."/>
            <person name="Liu C."/>
            <person name="Zhou H."/>
            <person name="Sun Q."/>
            <person name="Shu L."/>
            <person name="Wang H."/>
            <person name="Wang Y."/>
            <person name="Wang S."/>
            <person name="Wu C."/>
            <person name="Chan E.W."/>
            <person name="Chen G."/>
            <person name="Shen Z."/>
            <person name="Chen S."/>
            <person name="Zhang R."/>
        </authorList>
    </citation>
    <scope>NUCLEOTIDE SEQUENCE</scope>
    <source>
        <strain evidence="3">R1692</strain>
    </source>
</reference>
<dbReference type="SUPFAM" id="SSF53590">
    <property type="entry name" value="Nucleoside hydrolase"/>
    <property type="match status" value="1"/>
</dbReference>
<dbReference type="PANTHER" id="PTHR43264:SF1">
    <property type="entry name" value="INOSINE_URIDINE-PREFERRING NUCLEOSIDE HYDROLASE DOMAIN-CONTAINING PROTEIN"/>
    <property type="match status" value="1"/>
</dbReference>
<organism evidence="3 4">
    <name type="scientific">Sphingobacterium hotanense</name>
    <dbReference type="NCBI Taxonomy" id="649196"/>
    <lineage>
        <taxon>Bacteria</taxon>
        <taxon>Pseudomonadati</taxon>
        <taxon>Bacteroidota</taxon>
        <taxon>Sphingobacteriia</taxon>
        <taxon>Sphingobacteriales</taxon>
        <taxon>Sphingobacteriaceae</taxon>
        <taxon>Sphingobacterium</taxon>
    </lineage>
</organism>